<dbReference type="EMBL" id="BK014979">
    <property type="protein sequence ID" value="DAD85321.1"/>
    <property type="molecule type" value="Genomic_DNA"/>
</dbReference>
<name>A0A8S5MSM2_9CAUD</name>
<accession>A0A8S5MSM2</accession>
<protein>
    <submittedName>
        <fullName evidence="1">Uncharacterized protein</fullName>
    </submittedName>
</protein>
<sequence length="47" mass="5431">MSYATKGNKDISLKPKPIADDATPKLDDIMKKLYEENREAMDILKYK</sequence>
<evidence type="ECO:0000313" key="1">
    <source>
        <dbReference type="EMBL" id="DAD85321.1"/>
    </source>
</evidence>
<reference evidence="1" key="1">
    <citation type="journal article" date="2021" name="Proc. Natl. Acad. Sci. U.S.A.">
        <title>A Catalog of Tens of Thousands of Viruses from Human Metagenomes Reveals Hidden Associations with Chronic Diseases.</title>
        <authorList>
            <person name="Tisza M.J."/>
            <person name="Buck C.B."/>
        </authorList>
    </citation>
    <scope>NUCLEOTIDE SEQUENCE</scope>
    <source>
        <strain evidence="1">Ctk251</strain>
    </source>
</reference>
<proteinExistence type="predicted"/>
<organism evidence="1">
    <name type="scientific">Myoviridae sp. ctk251</name>
    <dbReference type="NCBI Taxonomy" id="2826689"/>
    <lineage>
        <taxon>Viruses</taxon>
        <taxon>Duplodnaviria</taxon>
        <taxon>Heunggongvirae</taxon>
        <taxon>Uroviricota</taxon>
        <taxon>Caudoviricetes</taxon>
    </lineage>
</organism>